<reference evidence="9 10" key="1">
    <citation type="submission" date="2021-06" db="EMBL/GenBank/DDBJ databases">
        <title>Actinomycetes sequencing.</title>
        <authorList>
            <person name="Shan Q."/>
        </authorList>
    </citation>
    <scope>NUCLEOTIDE SEQUENCE [LARGE SCALE GENOMIC DNA]</scope>
    <source>
        <strain evidence="9 10">NEAU-G5</strain>
    </source>
</reference>
<comment type="catalytic activity">
    <reaction evidence="1">
        <text>Hydrolysis of terminal non-reducing alpha-L-arabinofuranoside residues in alpha-L-arabinosides.</text>
        <dbReference type="EC" id="3.2.1.55"/>
    </reaction>
</comment>
<dbReference type="SMART" id="SM00813">
    <property type="entry name" value="Alpha-L-AF_C"/>
    <property type="match status" value="1"/>
</dbReference>
<dbReference type="Proteomes" id="UP000733379">
    <property type="component" value="Unassembled WGS sequence"/>
</dbReference>
<accession>A0ABS6B635</accession>
<evidence type="ECO:0000256" key="4">
    <source>
        <dbReference type="ARBA" id="ARBA00012670"/>
    </source>
</evidence>
<evidence type="ECO:0000256" key="7">
    <source>
        <dbReference type="ARBA" id="ARBA00023295"/>
    </source>
</evidence>
<protein>
    <recommendedName>
        <fullName evidence="4">non-reducing end alpha-L-arabinofuranosidase</fullName>
        <ecNumber evidence="4">3.2.1.55</ecNumber>
    </recommendedName>
</protein>
<dbReference type="EMBL" id="JAHKNI010000011">
    <property type="protein sequence ID" value="MBU3065724.1"/>
    <property type="molecule type" value="Genomic_DNA"/>
</dbReference>
<name>A0ABS6B635_9NOCA</name>
<dbReference type="InterPro" id="IPR013780">
    <property type="entry name" value="Glyco_hydro_b"/>
</dbReference>
<keyword evidence="10" id="KW-1185">Reference proteome</keyword>
<keyword evidence="5" id="KW-0378">Hydrolase</keyword>
<dbReference type="SUPFAM" id="SSF51011">
    <property type="entry name" value="Glycosyl hydrolase domain"/>
    <property type="match status" value="1"/>
</dbReference>
<dbReference type="PANTHER" id="PTHR43576">
    <property type="entry name" value="ALPHA-L-ARABINOFURANOSIDASE C-RELATED"/>
    <property type="match status" value="1"/>
</dbReference>
<evidence type="ECO:0000313" key="10">
    <source>
        <dbReference type="Proteomes" id="UP000733379"/>
    </source>
</evidence>
<dbReference type="RefSeq" id="WP_215921697.1">
    <property type="nucleotide sequence ID" value="NZ_JAHKNI010000011.1"/>
</dbReference>
<sequence length="507" mass="55326">MADDHEIPGAAVEIVLDLEHDRGPIDGRLFGSFVEHMGRCVYTGIYEPGHPTADHEGFRGDVAELIDELGITVIRYPGGNFVSGYRWEDGIGPRDLRPHRLDPAWRSIETNQVGTDEFLRWAARRRVEPMLAVNLGTRGIQAAADLVEYCNVPGGTRWSDLRRSNGSADPYGVKLWCLGNEMDGPWQIGHKTAAEYGALAAQAGQAMKLVDPGIELVACGSSHHRMPTFGYWESASLEIAWDVVDYVSMHAYYEELDGDRRSFLASGFEMSEFIDDVAATIDAVAARKHSRTRPRISFDEWNVWYQARFPGTENLEIDTSGPRIEDVYGTLDAVVVGDLLITLLNHADRVAVACLAQLVNVIAPIMTEPNGNAWRQAIFAPFAAVAGSARGVGLVARIRTPEIETNQYGDVPAVAAAATYDAPGRTSSIFVTNRAERPVDAVISMRGEITWTTIQSTSVIIADDKGPLDAAAARHVRQRLPGTRLEGSTITLTLPAESWSAVIVSAA</sequence>
<evidence type="ECO:0000256" key="6">
    <source>
        <dbReference type="ARBA" id="ARBA00023277"/>
    </source>
</evidence>
<dbReference type="Gene3D" id="3.20.20.80">
    <property type="entry name" value="Glycosidases"/>
    <property type="match status" value="1"/>
</dbReference>
<dbReference type="InterPro" id="IPR010720">
    <property type="entry name" value="Alpha-L-AF_C"/>
</dbReference>
<evidence type="ECO:0000256" key="5">
    <source>
        <dbReference type="ARBA" id="ARBA00022801"/>
    </source>
</evidence>
<evidence type="ECO:0000256" key="2">
    <source>
        <dbReference type="ARBA" id="ARBA00007186"/>
    </source>
</evidence>
<comment type="caution">
    <text evidence="9">The sequence shown here is derived from an EMBL/GenBank/DDBJ whole genome shotgun (WGS) entry which is preliminary data.</text>
</comment>
<dbReference type="Pfam" id="PF22848">
    <property type="entry name" value="ASD1_dom"/>
    <property type="match status" value="1"/>
</dbReference>
<evidence type="ECO:0000256" key="1">
    <source>
        <dbReference type="ARBA" id="ARBA00001462"/>
    </source>
</evidence>
<evidence type="ECO:0000256" key="3">
    <source>
        <dbReference type="ARBA" id="ARBA00011165"/>
    </source>
</evidence>
<comment type="subunit">
    <text evidence="3">Homohexamer; trimer of dimers.</text>
</comment>
<proteinExistence type="inferred from homology"/>
<dbReference type="EC" id="3.2.1.55" evidence="4"/>
<dbReference type="PANTHER" id="PTHR43576:SF3">
    <property type="entry name" value="ALPHA-L-ARABINOFURANOSIDASE C"/>
    <property type="match status" value="1"/>
</dbReference>
<feature type="domain" description="Alpha-L-arabinofuranosidase C-terminal" evidence="8">
    <location>
        <begin position="299"/>
        <end position="498"/>
    </location>
</feature>
<dbReference type="InterPro" id="IPR017853">
    <property type="entry name" value="GH"/>
</dbReference>
<dbReference type="InterPro" id="IPR055235">
    <property type="entry name" value="ASD1_cat"/>
</dbReference>
<keyword evidence="6" id="KW-0119">Carbohydrate metabolism</keyword>
<gene>
    <name evidence="9" type="ORF">KO481_29880</name>
</gene>
<evidence type="ECO:0000259" key="8">
    <source>
        <dbReference type="SMART" id="SM00813"/>
    </source>
</evidence>
<comment type="similarity">
    <text evidence="2">Belongs to the glycosyl hydrolase 51 family.</text>
</comment>
<evidence type="ECO:0000313" key="9">
    <source>
        <dbReference type="EMBL" id="MBU3065724.1"/>
    </source>
</evidence>
<keyword evidence="7" id="KW-0326">Glycosidase</keyword>
<dbReference type="Gene3D" id="2.60.40.1180">
    <property type="entry name" value="Golgi alpha-mannosidase II"/>
    <property type="match status" value="1"/>
</dbReference>
<dbReference type="SUPFAM" id="SSF51445">
    <property type="entry name" value="(Trans)glycosidases"/>
    <property type="match status" value="1"/>
</dbReference>
<organism evidence="9 10">
    <name type="scientific">Nocardia albiluteola</name>
    <dbReference type="NCBI Taxonomy" id="2842303"/>
    <lineage>
        <taxon>Bacteria</taxon>
        <taxon>Bacillati</taxon>
        <taxon>Actinomycetota</taxon>
        <taxon>Actinomycetes</taxon>
        <taxon>Mycobacteriales</taxon>
        <taxon>Nocardiaceae</taxon>
        <taxon>Nocardia</taxon>
    </lineage>
</organism>
<dbReference type="Pfam" id="PF06964">
    <property type="entry name" value="Alpha-L-AF_C"/>
    <property type="match status" value="1"/>
</dbReference>